<feature type="compositionally biased region" description="Basic and acidic residues" evidence="1">
    <location>
        <begin position="216"/>
        <end position="247"/>
    </location>
</feature>
<accession>A0A6J4TD90</accession>
<evidence type="ECO:0000256" key="1">
    <source>
        <dbReference type="SAM" id="MobiDB-lite"/>
    </source>
</evidence>
<gene>
    <name evidence="2" type="ORF">AVDCRST_MAG85-2802</name>
</gene>
<dbReference type="EMBL" id="CADCVT010000308">
    <property type="protein sequence ID" value="CAA9519260.1"/>
    <property type="molecule type" value="Genomic_DNA"/>
</dbReference>
<protein>
    <submittedName>
        <fullName evidence="2">Uncharacterized protein</fullName>
    </submittedName>
</protein>
<organism evidence="2">
    <name type="scientific">uncultured Solirubrobacteraceae bacterium</name>
    <dbReference type="NCBI Taxonomy" id="1162706"/>
    <lineage>
        <taxon>Bacteria</taxon>
        <taxon>Bacillati</taxon>
        <taxon>Actinomycetota</taxon>
        <taxon>Thermoleophilia</taxon>
        <taxon>Solirubrobacterales</taxon>
        <taxon>Solirubrobacteraceae</taxon>
        <taxon>environmental samples</taxon>
    </lineage>
</organism>
<feature type="region of interest" description="Disordered" evidence="1">
    <location>
        <begin position="93"/>
        <end position="119"/>
    </location>
</feature>
<dbReference type="AlphaFoldDB" id="A0A6J4TD90"/>
<proteinExistence type="predicted"/>
<name>A0A6J4TD90_9ACTN</name>
<feature type="non-terminal residue" evidence="2">
    <location>
        <position position="247"/>
    </location>
</feature>
<feature type="compositionally biased region" description="Basic and acidic residues" evidence="1">
    <location>
        <begin position="155"/>
        <end position="193"/>
    </location>
</feature>
<sequence length="247" mass="28001">MTPSVVLAGGVRKNALTREQVIEKILRWNALYGEPPSTADWNPSLARWRAQEWRIERYRLGDPETGERWPSLNSAKRLFDGSFDAAVREAGLVPHRPGPRRRAAGVARPDVEQRAPQAPREVEAELVAASERVLEAERRAVRAEERARRVASRVESADERVAEARDRARDAERRAGERVREAERRARTAERAAEQAVARVDARAEGRARRVASRVESADERVAEARDRARDAERRAGERVREADRRA</sequence>
<reference evidence="2" key="1">
    <citation type="submission" date="2020-02" db="EMBL/GenBank/DDBJ databases">
        <authorList>
            <person name="Meier V. D."/>
        </authorList>
    </citation>
    <scope>NUCLEOTIDE SEQUENCE</scope>
    <source>
        <strain evidence="2">AVDCRST_MAG85</strain>
    </source>
</reference>
<feature type="region of interest" description="Disordered" evidence="1">
    <location>
        <begin position="145"/>
        <end position="247"/>
    </location>
</feature>
<evidence type="ECO:0000313" key="2">
    <source>
        <dbReference type="EMBL" id="CAA9519260.1"/>
    </source>
</evidence>